<name>A0ABS2A8U6_9ACTN</name>
<proteinExistence type="predicted"/>
<sequence length="79" mass="8608">MAPLPPAAALLLDDLDAPPRLRAHLRAVHDVAVSIVDWLAAVSGREPWEVFLDLDDHLTALADTADERLAFQNSHPIHG</sequence>
<dbReference type="EMBL" id="JAENHP010000003">
    <property type="protein sequence ID" value="MBM2616261.1"/>
    <property type="molecule type" value="Genomic_DNA"/>
</dbReference>
<evidence type="ECO:0000313" key="1">
    <source>
        <dbReference type="EMBL" id="MBM2616261.1"/>
    </source>
</evidence>
<accession>A0ABS2A8U6</accession>
<dbReference type="Proteomes" id="UP000632138">
    <property type="component" value="Unassembled WGS sequence"/>
</dbReference>
<evidence type="ECO:0000313" key="2">
    <source>
        <dbReference type="Proteomes" id="UP000632138"/>
    </source>
</evidence>
<organism evidence="1 2">
    <name type="scientific">Paractinoplanes ovalisporus</name>
    <dbReference type="NCBI Taxonomy" id="2810368"/>
    <lineage>
        <taxon>Bacteria</taxon>
        <taxon>Bacillati</taxon>
        <taxon>Actinomycetota</taxon>
        <taxon>Actinomycetes</taxon>
        <taxon>Micromonosporales</taxon>
        <taxon>Micromonosporaceae</taxon>
        <taxon>Paractinoplanes</taxon>
    </lineage>
</organism>
<gene>
    <name evidence="1" type="ORF">JIG36_11905</name>
</gene>
<comment type="caution">
    <text evidence="1">The sequence shown here is derived from an EMBL/GenBank/DDBJ whole genome shotgun (WGS) entry which is preliminary data.</text>
</comment>
<keyword evidence="2" id="KW-1185">Reference proteome</keyword>
<reference evidence="1 2" key="1">
    <citation type="submission" date="2021-01" db="EMBL/GenBank/DDBJ databases">
        <title>Actinoplanes sp. nov. LDG1-06 isolated from lichen.</title>
        <authorList>
            <person name="Saeng-In P."/>
            <person name="Phongsopitanun W."/>
            <person name="Kanchanasin P."/>
            <person name="Yuki M."/>
            <person name="Kudo T."/>
            <person name="Ohkuma M."/>
            <person name="Tanasupawat S."/>
        </authorList>
    </citation>
    <scope>NUCLEOTIDE SEQUENCE [LARGE SCALE GENOMIC DNA]</scope>
    <source>
        <strain evidence="1 2">LDG1-06</strain>
    </source>
</reference>
<protein>
    <submittedName>
        <fullName evidence="1">Uncharacterized protein</fullName>
    </submittedName>
</protein>